<dbReference type="AlphaFoldDB" id="A0A2V3IU35"/>
<feature type="region of interest" description="Disordered" evidence="1">
    <location>
        <begin position="243"/>
        <end position="273"/>
    </location>
</feature>
<dbReference type="EMBL" id="NBIV01000085">
    <property type="protein sequence ID" value="PXF44630.1"/>
    <property type="molecule type" value="Genomic_DNA"/>
</dbReference>
<proteinExistence type="predicted"/>
<evidence type="ECO:0000256" key="1">
    <source>
        <dbReference type="SAM" id="MobiDB-lite"/>
    </source>
</evidence>
<dbReference type="GO" id="GO:0016036">
    <property type="term" value="P:cellular response to phosphate starvation"/>
    <property type="evidence" value="ECO:0007669"/>
    <property type="project" value="InterPro"/>
</dbReference>
<feature type="compositionally biased region" description="Basic and acidic residues" evidence="1">
    <location>
        <begin position="43"/>
        <end position="53"/>
    </location>
</feature>
<comment type="caution">
    <text evidence="3">The sequence shown here is derived from an EMBL/GenBank/DDBJ whole genome shotgun (WGS) entry which is preliminary data.</text>
</comment>
<evidence type="ECO:0000313" key="4">
    <source>
        <dbReference type="Proteomes" id="UP000247409"/>
    </source>
</evidence>
<feature type="compositionally biased region" description="Polar residues" evidence="1">
    <location>
        <begin position="74"/>
        <end position="84"/>
    </location>
</feature>
<dbReference type="InterPro" id="IPR031142">
    <property type="entry name" value="SPX_prot"/>
</dbReference>
<dbReference type="Proteomes" id="UP000247409">
    <property type="component" value="Unassembled WGS sequence"/>
</dbReference>
<dbReference type="PANTHER" id="PTHR45978:SF7">
    <property type="entry name" value="SPX DOMAIN-CONTAINING PROTEIN 4"/>
    <property type="match status" value="1"/>
</dbReference>
<reference evidence="3 4" key="1">
    <citation type="journal article" date="2018" name="Mol. Biol. Evol.">
        <title>Analysis of the draft genome of the red seaweed Gracilariopsis chorda provides insights into genome size evolution in Rhodophyta.</title>
        <authorList>
            <person name="Lee J."/>
            <person name="Yang E.C."/>
            <person name="Graf L."/>
            <person name="Yang J.H."/>
            <person name="Qiu H."/>
            <person name="Zel Zion U."/>
            <person name="Chan C.X."/>
            <person name="Stephens T.G."/>
            <person name="Weber A.P.M."/>
            <person name="Boo G.H."/>
            <person name="Boo S.M."/>
            <person name="Kim K.M."/>
            <person name="Shin Y."/>
            <person name="Jung M."/>
            <person name="Lee S.J."/>
            <person name="Yim H.S."/>
            <person name="Lee J.H."/>
            <person name="Bhattacharya D."/>
            <person name="Yoon H.S."/>
        </authorList>
    </citation>
    <scope>NUCLEOTIDE SEQUENCE [LARGE SCALE GENOMIC DNA]</scope>
    <source>
        <strain evidence="3 4">SKKU-2015</strain>
        <tissue evidence="3">Whole body</tissue>
    </source>
</reference>
<dbReference type="CDD" id="cd14481">
    <property type="entry name" value="SPX_AtSPX1_like"/>
    <property type="match status" value="1"/>
</dbReference>
<dbReference type="InterPro" id="IPR004331">
    <property type="entry name" value="SPX_dom"/>
</dbReference>
<name>A0A2V3IU35_9FLOR</name>
<organism evidence="3 4">
    <name type="scientific">Gracilariopsis chorda</name>
    <dbReference type="NCBI Taxonomy" id="448386"/>
    <lineage>
        <taxon>Eukaryota</taxon>
        <taxon>Rhodophyta</taxon>
        <taxon>Florideophyceae</taxon>
        <taxon>Rhodymeniophycidae</taxon>
        <taxon>Gracilariales</taxon>
        <taxon>Gracilariaceae</taxon>
        <taxon>Gracilariopsis</taxon>
    </lineage>
</organism>
<feature type="domain" description="SPX" evidence="2">
    <location>
        <begin position="1"/>
        <end position="191"/>
    </location>
</feature>
<dbReference type="STRING" id="448386.A0A2V3IU35"/>
<feature type="region of interest" description="Disordered" evidence="1">
    <location>
        <begin position="39"/>
        <end position="86"/>
    </location>
</feature>
<evidence type="ECO:0000259" key="2">
    <source>
        <dbReference type="PROSITE" id="PS51382"/>
    </source>
</evidence>
<dbReference type="PANTHER" id="PTHR45978">
    <property type="entry name" value="SPX DOMAIN-CONTAINING PROTEIN 3"/>
    <property type="match status" value="1"/>
</dbReference>
<protein>
    <submittedName>
        <fullName evidence="3">SPX domain-containing protein 4</fullName>
    </submittedName>
</protein>
<sequence>MKFGKTIRAVVDQSYEEWRPMFMSYKDLKKILSASLACSTPHSSEDHTNHSHSNDSTTQTPSSKPLSTPLSPQNAQHTAQNGNKVRTAEIANSEFFTRFRSEVEKVNEFFLDKQEDYIIEHQQLTAKMNQLLQPPAPTRQQIIHLRQRLTNFHGQLIVLENFSTVNYTGFRKILKKHDKKTGLNMRNIYLKTVLITPFFLSNTVPHLIRTTEAQLAQLDSVRKFRRSAPTYSVATDTITRSSPASVSLSHVTPKPTPPTSMRTPPSAPSAPPRPYAFISPRSALWRLYRESRLYSLRVSEALQSSQPCVPPPPQTIAQLLDSVHPSELGIRASFVAAVPTACDYRIATDVNFAMGFFVIGPDTQLQLFNLRGVALTRNMLGKARLRCFETVDSAPRSNQTEQPADSEDHVQSFAVRETRSGMTTGPWPAVSVRENTHVQWTPETQCAVFYVVTPANAVERLPQYRLQPMQSSSQHNVYEDNNSWPITQVFS</sequence>
<evidence type="ECO:0000313" key="3">
    <source>
        <dbReference type="EMBL" id="PXF44630.1"/>
    </source>
</evidence>
<gene>
    <name evidence="3" type="ORF">BWQ96_05625</name>
</gene>
<dbReference type="PROSITE" id="PS51382">
    <property type="entry name" value="SPX"/>
    <property type="match status" value="1"/>
</dbReference>
<accession>A0A2V3IU35</accession>
<feature type="compositionally biased region" description="Low complexity" evidence="1">
    <location>
        <begin position="56"/>
        <end position="73"/>
    </location>
</feature>
<dbReference type="OrthoDB" id="6493944at2759"/>
<dbReference type="Pfam" id="PF03105">
    <property type="entry name" value="SPX"/>
    <property type="match status" value="2"/>
</dbReference>
<keyword evidence="4" id="KW-1185">Reference proteome</keyword>